<keyword evidence="3" id="KW-1185">Reference proteome</keyword>
<feature type="region of interest" description="Disordered" evidence="1">
    <location>
        <begin position="314"/>
        <end position="338"/>
    </location>
</feature>
<name>A0AA43TXM3_9LECA</name>
<dbReference type="Proteomes" id="UP001161017">
    <property type="component" value="Unassembled WGS sequence"/>
</dbReference>
<feature type="region of interest" description="Disordered" evidence="1">
    <location>
        <begin position="1"/>
        <end position="66"/>
    </location>
</feature>
<dbReference type="EMBL" id="JAPUFD010000015">
    <property type="protein sequence ID" value="MDI1491639.1"/>
    <property type="molecule type" value="Genomic_DNA"/>
</dbReference>
<evidence type="ECO:0000313" key="3">
    <source>
        <dbReference type="Proteomes" id="UP001161017"/>
    </source>
</evidence>
<sequence>MQVQEVPSDQPSYRDNDTIIEEGSEEEGGPEASGPFTPANDTKSNHLESSTHEPPAQSPSQTPSGAASELRIHELLALLTCFVSPLIGSWLLHHIRAQLSRPSEGLVSNYNLTIFVMAAELRPLSHLIKLVQARTLYLQRIVSSNPHQTSPSLSQQDTIDELTHRISELESQLPTTPNGTPKPPLNLAQQQQDLITATRKTLQPDVDALNRAVRRYEKRATLLTMQTESRLQGLEGKLADAITLAAAAERSSQASKQRRGSGVVVMLDWATSAVLIPVQLAWTVVSLPGQLVWGLVGYVEDVLGRKYKREMRTAGRAPDGSKLGVERRKMGRGAKKAM</sequence>
<feature type="compositionally biased region" description="Acidic residues" evidence="1">
    <location>
        <begin position="18"/>
        <end position="29"/>
    </location>
</feature>
<reference evidence="2" key="1">
    <citation type="journal article" date="2023" name="Genome Biol. Evol.">
        <title>First Whole Genome Sequence and Flow Cytometry Genome Size Data for the Lichen-Forming Fungus Ramalina farinacea (Ascomycota).</title>
        <authorList>
            <person name="Llewellyn T."/>
            <person name="Mian S."/>
            <person name="Hill R."/>
            <person name="Leitch I.J."/>
            <person name="Gaya E."/>
        </authorList>
    </citation>
    <scope>NUCLEOTIDE SEQUENCE</scope>
    <source>
        <strain evidence="2">LIQ254RAFAR</strain>
    </source>
</reference>
<evidence type="ECO:0000256" key="1">
    <source>
        <dbReference type="SAM" id="MobiDB-lite"/>
    </source>
</evidence>
<dbReference type="PANTHER" id="PTHR42032">
    <property type="entry name" value="YALI0E30679P"/>
    <property type="match status" value="1"/>
</dbReference>
<dbReference type="PANTHER" id="PTHR42032:SF1">
    <property type="entry name" value="YALI0E30679P"/>
    <property type="match status" value="1"/>
</dbReference>
<evidence type="ECO:0000313" key="2">
    <source>
        <dbReference type="EMBL" id="MDI1491639.1"/>
    </source>
</evidence>
<proteinExistence type="predicted"/>
<organism evidence="2 3">
    <name type="scientific">Ramalina farinacea</name>
    <dbReference type="NCBI Taxonomy" id="258253"/>
    <lineage>
        <taxon>Eukaryota</taxon>
        <taxon>Fungi</taxon>
        <taxon>Dikarya</taxon>
        <taxon>Ascomycota</taxon>
        <taxon>Pezizomycotina</taxon>
        <taxon>Lecanoromycetes</taxon>
        <taxon>OSLEUM clade</taxon>
        <taxon>Lecanoromycetidae</taxon>
        <taxon>Lecanorales</taxon>
        <taxon>Lecanorineae</taxon>
        <taxon>Ramalinaceae</taxon>
        <taxon>Ramalina</taxon>
    </lineage>
</organism>
<protein>
    <submittedName>
        <fullName evidence="2">Uncharacterized protein</fullName>
    </submittedName>
</protein>
<feature type="compositionally biased region" description="Basic residues" evidence="1">
    <location>
        <begin position="329"/>
        <end position="338"/>
    </location>
</feature>
<feature type="compositionally biased region" description="Polar residues" evidence="1">
    <location>
        <begin position="1"/>
        <end position="11"/>
    </location>
</feature>
<gene>
    <name evidence="2" type="ORF">OHK93_002848</name>
</gene>
<accession>A0AA43TXM3</accession>
<dbReference type="AlphaFoldDB" id="A0AA43TXM3"/>
<comment type="caution">
    <text evidence="2">The sequence shown here is derived from an EMBL/GenBank/DDBJ whole genome shotgun (WGS) entry which is preliminary data.</text>
</comment>